<dbReference type="InterPro" id="IPR029016">
    <property type="entry name" value="GAF-like_dom_sf"/>
</dbReference>
<reference evidence="13" key="1">
    <citation type="journal article" date="2019" name="Int. J. Syst. Evol. Microbiol.">
        <title>The Global Catalogue of Microorganisms (GCM) 10K type strain sequencing project: providing services to taxonomists for standard genome sequencing and annotation.</title>
        <authorList>
            <consortium name="The Broad Institute Genomics Platform"/>
            <consortium name="The Broad Institute Genome Sequencing Center for Infectious Disease"/>
            <person name="Wu L."/>
            <person name="Ma J."/>
        </authorList>
    </citation>
    <scope>NUCLEOTIDE SEQUENCE [LARGE SCALE GENOMIC DNA]</scope>
    <source>
        <strain evidence="13">JCM 9933</strain>
    </source>
</reference>
<dbReference type="SMART" id="SM00065">
    <property type="entry name" value="GAF"/>
    <property type="match status" value="1"/>
</dbReference>
<keyword evidence="4" id="KW-0808">Transferase</keyword>
<keyword evidence="8" id="KW-0175">Coiled coil</keyword>
<dbReference type="Pfam" id="PF08448">
    <property type="entry name" value="PAS_4"/>
    <property type="match status" value="1"/>
</dbReference>
<dbReference type="EC" id="2.7.13.3" evidence="2"/>
<evidence type="ECO:0000256" key="9">
    <source>
        <dbReference type="SAM" id="MobiDB-lite"/>
    </source>
</evidence>
<comment type="caution">
    <text evidence="12">The sequence shown here is derived from an EMBL/GenBank/DDBJ whole genome shotgun (WGS) entry which is preliminary data.</text>
</comment>
<dbReference type="SUPFAM" id="SSF55781">
    <property type="entry name" value="GAF domain-like"/>
    <property type="match status" value="1"/>
</dbReference>
<name>A0ABP3QZQ7_9PROT</name>
<dbReference type="Pfam" id="PF07536">
    <property type="entry name" value="HWE_HK"/>
    <property type="match status" value="1"/>
</dbReference>
<organism evidence="12 13">
    <name type="scientific">Craurococcus roseus</name>
    <dbReference type="NCBI Taxonomy" id="77585"/>
    <lineage>
        <taxon>Bacteria</taxon>
        <taxon>Pseudomonadati</taxon>
        <taxon>Pseudomonadota</taxon>
        <taxon>Alphaproteobacteria</taxon>
        <taxon>Acetobacterales</taxon>
        <taxon>Acetobacteraceae</taxon>
        <taxon>Craurococcus</taxon>
    </lineage>
</organism>
<dbReference type="PANTHER" id="PTHR41523:SF8">
    <property type="entry name" value="ETHYLENE RESPONSE SENSOR PROTEIN"/>
    <property type="match status" value="1"/>
</dbReference>
<keyword evidence="13" id="KW-1185">Reference proteome</keyword>
<keyword evidence="7" id="KW-0067">ATP-binding</keyword>
<feature type="region of interest" description="Disordered" evidence="9">
    <location>
        <begin position="544"/>
        <end position="565"/>
    </location>
</feature>
<evidence type="ECO:0000256" key="3">
    <source>
        <dbReference type="ARBA" id="ARBA00022553"/>
    </source>
</evidence>
<dbReference type="SMART" id="SM00911">
    <property type="entry name" value="HWE_HK"/>
    <property type="match status" value="1"/>
</dbReference>
<proteinExistence type="predicted"/>
<evidence type="ECO:0000256" key="2">
    <source>
        <dbReference type="ARBA" id="ARBA00012438"/>
    </source>
</evidence>
<keyword evidence="6 12" id="KW-0418">Kinase</keyword>
<feature type="coiled-coil region" evidence="8">
    <location>
        <begin position="166"/>
        <end position="217"/>
    </location>
</feature>
<evidence type="ECO:0000259" key="11">
    <source>
        <dbReference type="SMART" id="SM00911"/>
    </source>
</evidence>
<feature type="compositionally biased region" description="Basic and acidic residues" evidence="9">
    <location>
        <begin position="553"/>
        <end position="565"/>
    </location>
</feature>
<comment type="catalytic activity">
    <reaction evidence="1">
        <text>ATP + protein L-histidine = ADP + protein N-phospho-L-histidine.</text>
        <dbReference type="EC" id="2.7.13.3"/>
    </reaction>
</comment>
<evidence type="ECO:0000256" key="5">
    <source>
        <dbReference type="ARBA" id="ARBA00022741"/>
    </source>
</evidence>
<dbReference type="Gene3D" id="3.30.565.10">
    <property type="entry name" value="Histidine kinase-like ATPase, C-terminal domain"/>
    <property type="match status" value="1"/>
</dbReference>
<evidence type="ECO:0000256" key="1">
    <source>
        <dbReference type="ARBA" id="ARBA00000085"/>
    </source>
</evidence>
<dbReference type="InterPro" id="IPR013656">
    <property type="entry name" value="PAS_4"/>
</dbReference>
<sequence>MRGQQTALARFGELALKSHDLDEILTEACRLVGEALGTDLAKVVELQEDGETLLVRAGIGWKPGVVGQVALKLRDGTSEGHAIKTGEPVISSNIDDEDRFEYAPFLKENGVKAMVNVLIIGADDHPPFGILQVDSRKPREFSESDITFLRGYANLLAAAVDRLRVVAAMRDNNQELERRVAERTRELTEANRKLWAEAEERERAERALRQAQQMEALVEHLPVGAGLVDRSGRIMAANPELRRLLARPVIPSFEAAPPGEWVAFHPDGRRVEARDYPGARALRGEVALNQDFLYRDGASSGGRWRRVSGIPMPSEDGGVAAALVLIADIDEEKRATDRQTLLTRELDHRAKNMLAVVQAALRLTRADDLAGFVQAIEGRVAALARAQTLLAKDRWAGADLHAILRGELAAFLDGGSGPRAELRGPPVALPPGAAQPLSMAVHELATNAVKYGALSAPAGRVSISWRVGGASGGVLGLRWVESGGPPPKGPPAKRGFGSRVLEGTLRGQLGGAVSMEWNGDGLACEIEVPLGRAERIVGDDAALAGFEAQEPAEADREEGVPRSSG</sequence>
<evidence type="ECO:0000256" key="7">
    <source>
        <dbReference type="ARBA" id="ARBA00022840"/>
    </source>
</evidence>
<evidence type="ECO:0000256" key="6">
    <source>
        <dbReference type="ARBA" id="ARBA00022777"/>
    </source>
</evidence>
<dbReference type="PANTHER" id="PTHR41523">
    <property type="entry name" value="TWO-COMPONENT SYSTEM SENSOR PROTEIN"/>
    <property type="match status" value="1"/>
</dbReference>
<dbReference type="InterPro" id="IPR003018">
    <property type="entry name" value="GAF"/>
</dbReference>
<accession>A0ABP3QZQ7</accession>
<evidence type="ECO:0000313" key="13">
    <source>
        <dbReference type="Proteomes" id="UP001501588"/>
    </source>
</evidence>
<evidence type="ECO:0000256" key="4">
    <source>
        <dbReference type="ARBA" id="ARBA00022679"/>
    </source>
</evidence>
<dbReference type="Gene3D" id="3.30.450.40">
    <property type="match status" value="1"/>
</dbReference>
<dbReference type="InterPro" id="IPR035965">
    <property type="entry name" value="PAS-like_dom_sf"/>
</dbReference>
<dbReference type="Gene3D" id="3.30.450.20">
    <property type="entry name" value="PAS domain"/>
    <property type="match status" value="1"/>
</dbReference>
<evidence type="ECO:0000256" key="8">
    <source>
        <dbReference type="SAM" id="Coils"/>
    </source>
</evidence>
<evidence type="ECO:0000313" key="12">
    <source>
        <dbReference type="EMBL" id="GAA0600710.1"/>
    </source>
</evidence>
<keyword evidence="5" id="KW-0547">Nucleotide-binding</keyword>
<keyword evidence="3" id="KW-0597">Phosphoprotein</keyword>
<feature type="domain" description="GAF" evidence="10">
    <location>
        <begin position="20"/>
        <end position="170"/>
    </location>
</feature>
<dbReference type="GO" id="GO:0016301">
    <property type="term" value="F:kinase activity"/>
    <property type="evidence" value="ECO:0007669"/>
    <property type="project" value="UniProtKB-KW"/>
</dbReference>
<dbReference type="Pfam" id="PF13185">
    <property type="entry name" value="GAF_2"/>
    <property type="match status" value="1"/>
</dbReference>
<protein>
    <recommendedName>
        <fullName evidence="2">histidine kinase</fullName>
        <ecNumber evidence="2">2.7.13.3</ecNumber>
    </recommendedName>
</protein>
<feature type="domain" description="Signal transduction histidine kinase HWE region" evidence="11">
    <location>
        <begin position="345"/>
        <end position="426"/>
    </location>
</feature>
<dbReference type="InterPro" id="IPR011102">
    <property type="entry name" value="Sig_transdc_His_kinase_HWE"/>
</dbReference>
<evidence type="ECO:0000259" key="10">
    <source>
        <dbReference type="SMART" id="SM00065"/>
    </source>
</evidence>
<dbReference type="SUPFAM" id="SSF55785">
    <property type="entry name" value="PYP-like sensor domain (PAS domain)"/>
    <property type="match status" value="1"/>
</dbReference>
<gene>
    <name evidence="12" type="ORF">GCM10009416_43330</name>
</gene>
<dbReference type="EMBL" id="BAAAFZ010000074">
    <property type="protein sequence ID" value="GAA0600710.1"/>
    <property type="molecule type" value="Genomic_DNA"/>
</dbReference>
<dbReference type="Proteomes" id="UP001501588">
    <property type="component" value="Unassembled WGS sequence"/>
</dbReference>
<dbReference type="InterPro" id="IPR036890">
    <property type="entry name" value="HATPase_C_sf"/>
</dbReference>